<protein>
    <submittedName>
        <fullName evidence="1">Uncharacterized protein</fullName>
    </submittedName>
</protein>
<accession>A0A2N0X502</accession>
<sequence>MTWVAVSSLAAAIAAGVALIMAIISTTLSVKSLKWERASAQAAMRSAQAAERANELMVQQLSHPAPTTQEAPTTADITLITEHPSKNRWVLRNTGSSTAHDVTVEPLPEGVITRQLPDGITLHAGQGADMLLLGTWGNPVPNQVWVTWRGQPDPVAVALST</sequence>
<reference evidence="1 2" key="1">
    <citation type="submission" date="2017-12" db="EMBL/GenBank/DDBJ databases">
        <title>Corynebacterium mastitidis 16-1433 Genome.</title>
        <authorList>
            <person name="Gulvik C.A."/>
        </authorList>
    </citation>
    <scope>NUCLEOTIDE SEQUENCE [LARGE SCALE GENOMIC DNA]</scope>
    <source>
        <strain evidence="1 2">16-1433</strain>
    </source>
</reference>
<organism evidence="1 2">
    <name type="scientific">Corynebacterium mastitidis</name>
    <dbReference type="NCBI Taxonomy" id="161890"/>
    <lineage>
        <taxon>Bacteria</taxon>
        <taxon>Bacillati</taxon>
        <taxon>Actinomycetota</taxon>
        <taxon>Actinomycetes</taxon>
        <taxon>Mycobacteriales</taxon>
        <taxon>Corynebacteriaceae</taxon>
        <taxon>Corynebacterium</taxon>
    </lineage>
</organism>
<comment type="caution">
    <text evidence="1">The sequence shown here is derived from an EMBL/GenBank/DDBJ whole genome shotgun (WGS) entry which is preliminary data.</text>
</comment>
<dbReference type="AlphaFoldDB" id="A0A2N0X502"/>
<dbReference type="EMBL" id="PJAF01000043">
    <property type="protein sequence ID" value="PKF67794.1"/>
    <property type="molecule type" value="Genomic_DNA"/>
</dbReference>
<proteinExistence type="predicted"/>
<evidence type="ECO:0000313" key="2">
    <source>
        <dbReference type="Proteomes" id="UP000233249"/>
    </source>
</evidence>
<dbReference type="Proteomes" id="UP000233249">
    <property type="component" value="Unassembled WGS sequence"/>
</dbReference>
<dbReference type="RefSeq" id="WP_101174360.1">
    <property type="nucleotide sequence ID" value="NZ_JAKRKB010000012.1"/>
</dbReference>
<gene>
    <name evidence="1" type="ORF">CXB45_10430</name>
</gene>
<dbReference type="OrthoDB" id="3400183at2"/>
<name>A0A2N0X502_9CORY</name>
<evidence type="ECO:0000313" key="1">
    <source>
        <dbReference type="EMBL" id="PKF67794.1"/>
    </source>
</evidence>